<evidence type="ECO:0000313" key="3">
    <source>
        <dbReference type="Proteomes" id="UP000316476"/>
    </source>
</evidence>
<gene>
    <name evidence="2" type="ORF">V7x_54190</name>
</gene>
<comment type="caution">
    <text evidence="2">The sequence shown here is derived from an EMBL/GenBank/DDBJ whole genome shotgun (WGS) entry which is preliminary data.</text>
</comment>
<evidence type="ECO:0000313" key="2">
    <source>
        <dbReference type="EMBL" id="TWU61107.1"/>
    </source>
</evidence>
<dbReference type="Proteomes" id="UP000316476">
    <property type="component" value="Unassembled WGS sequence"/>
</dbReference>
<dbReference type="EMBL" id="SJPZ01000003">
    <property type="protein sequence ID" value="TWU61107.1"/>
    <property type="molecule type" value="Genomic_DNA"/>
</dbReference>
<evidence type="ECO:0000256" key="1">
    <source>
        <dbReference type="SAM" id="MobiDB-lite"/>
    </source>
</evidence>
<feature type="region of interest" description="Disordered" evidence="1">
    <location>
        <begin position="1"/>
        <end position="22"/>
    </location>
</feature>
<accession>A0A5C6FNH8</accession>
<sequence length="39" mass="4140">MGMDVDLPAARQLGSKSNEAISADRSLQACATFDRLNDA</sequence>
<organism evidence="2 3">
    <name type="scientific">Crateriforma conspicua</name>
    <dbReference type="NCBI Taxonomy" id="2527996"/>
    <lineage>
        <taxon>Bacteria</taxon>
        <taxon>Pseudomonadati</taxon>
        <taxon>Planctomycetota</taxon>
        <taxon>Planctomycetia</taxon>
        <taxon>Planctomycetales</taxon>
        <taxon>Planctomycetaceae</taxon>
        <taxon>Crateriforma</taxon>
    </lineage>
</organism>
<name>A0A5C6FNH8_9PLAN</name>
<reference evidence="2 3" key="1">
    <citation type="submission" date="2019-02" db="EMBL/GenBank/DDBJ databases">
        <title>Deep-cultivation of Planctomycetes and their phenomic and genomic characterization uncovers novel biology.</title>
        <authorList>
            <person name="Wiegand S."/>
            <person name="Jogler M."/>
            <person name="Boedeker C."/>
            <person name="Pinto D."/>
            <person name="Vollmers J."/>
            <person name="Rivas-Marin E."/>
            <person name="Kohn T."/>
            <person name="Peeters S.H."/>
            <person name="Heuer A."/>
            <person name="Rast P."/>
            <person name="Oberbeckmann S."/>
            <person name="Bunk B."/>
            <person name="Jeske O."/>
            <person name="Meyerdierks A."/>
            <person name="Storesund J.E."/>
            <person name="Kallscheuer N."/>
            <person name="Luecker S."/>
            <person name="Lage O.M."/>
            <person name="Pohl T."/>
            <person name="Merkel B.J."/>
            <person name="Hornburger P."/>
            <person name="Mueller R.-W."/>
            <person name="Bruemmer F."/>
            <person name="Labrenz M."/>
            <person name="Spormann A.M."/>
            <person name="Op Den Camp H."/>
            <person name="Overmann J."/>
            <person name="Amann R."/>
            <person name="Jetten M.S.M."/>
            <person name="Mascher T."/>
            <person name="Medema M.H."/>
            <person name="Devos D.P."/>
            <person name="Kaster A.-K."/>
            <person name="Ovreas L."/>
            <person name="Rohde M."/>
            <person name="Galperin M.Y."/>
            <person name="Jogler C."/>
        </authorList>
    </citation>
    <scope>NUCLEOTIDE SEQUENCE [LARGE SCALE GENOMIC DNA]</scope>
    <source>
        <strain evidence="2 3">V7</strain>
    </source>
</reference>
<dbReference type="AlphaFoldDB" id="A0A5C6FNH8"/>
<proteinExistence type="predicted"/>
<protein>
    <submittedName>
        <fullName evidence="2">Uncharacterized protein</fullName>
    </submittedName>
</protein>